<dbReference type="PANTHER" id="PTHR20275:SF6">
    <property type="entry name" value="NAD KINASE 2, CHLOROPLASTIC"/>
    <property type="match status" value="1"/>
</dbReference>
<sequence length="227" mass="26126">METVERKGQTYRRKYPENIEVNEAYDPLDKERHMTLGERHVASPSKTLVGSDKLKSDKGLGLCKKCSGPDTTHTPISPKNFITSTPFTPEPFTEHLFVNNTNSYMQTTVSLTKDELEARIRMVETLYAEEEVSDRGIVIFDMQEHGIQTKGTKNREPTYMIPEDARSNAWVSFDGKRRQQLSRGDSVRIYMSEHPLPTVNKSDQTGDWFHSLVRCLNWNERLDQKAL</sequence>
<dbReference type="Proteomes" id="UP000823775">
    <property type="component" value="Unassembled WGS sequence"/>
</dbReference>
<keyword evidence="2" id="KW-1185">Reference proteome</keyword>
<reference evidence="1 2" key="1">
    <citation type="journal article" date="2021" name="BMC Genomics">
        <title>Datura genome reveals duplications of psychoactive alkaloid biosynthetic genes and high mutation rate following tissue culture.</title>
        <authorList>
            <person name="Rajewski A."/>
            <person name="Carter-House D."/>
            <person name="Stajich J."/>
            <person name="Litt A."/>
        </authorList>
    </citation>
    <scope>NUCLEOTIDE SEQUENCE [LARGE SCALE GENOMIC DNA]</scope>
    <source>
        <strain evidence="1">AR-01</strain>
    </source>
</reference>
<dbReference type="Gene3D" id="2.60.200.30">
    <property type="entry name" value="Probable inorganic polyphosphate/atp-NAD kinase, domain 2"/>
    <property type="match status" value="1"/>
</dbReference>
<organism evidence="1 2">
    <name type="scientific">Datura stramonium</name>
    <name type="common">Jimsonweed</name>
    <name type="synonym">Common thornapple</name>
    <dbReference type="NCBI Taxonomy" id="4076"/>
    <lineage>
        <taxon>Eukaryota</taxon>
        <taxon>Viridiplantae</taxon>
        <taxon>Streptophyta</taxon>
        <taxon>Embryophyta</taxon>
        <taxon>Tracheophyta</taxon>
        <taxon>Spermatophyta</taxon>
        <taxon>Magnoliopsida</taxon>
        <taxon>eudicotyledons</taxon>
        <taxon>Gunneridae</taxon>
        <taxon>Pentapetalae</taxon>
        <taxon>asterids</taxon>
        <taxon>lamiids</taxon>
        <taxon>Solanales</taxon>
        <taxon>Solanaceae</taxon>
        <taxon>Solanoideae</taxon>
        <taxon>Datureae</taxon>
        <taxon>Datura</taxon>
    </lineage>
</organism>
<comment type="caution">
    <text evidence="1">The sequence shown here is derived from an EMBL/GenBank/DDBJ whole genome shotgun (WGS) entry which is preliminary data.</text>
</comment>
<evidence type="ECO:0000313" key="2">
    <source>
        <dbReference type="Proteomes" id="UP000823775"/>
    </source>
</evidence>
<dbReference type="PANTHER" id="PTHR20275">
    <property type="entry name" value="NAD KINASE"/>
    <property type="match status" value="1"/>
</dbReference>
<dbReference type="SUPFAM" id="SSF111331">
    <property type="entry name" value="NAD kinase/diacylglycerol kinase-like"/>
    <property type="match status" value="1"/>
</dbReference>
<dbReference type="InterPro" id="IPR017437">
    <property type="entry name" value="ATP-NAD_kinase_PpnK-typ_C"/>
</dbReference>
<evidence type="ECO:0000313" key="1">
    <source>
        <dbReference type="EMBL" id="MCD7471662.1"/>
    </source>
</evidence>
<dbReference type="EMBL" id="JACEIK010001707">
    <property type="protein sequence ID" value="MCD7471662.1"/>
    <property type="molecule type" value="Genomic_DNA"/>
</dbReference>
<proteinExistence type="predicted"/>
<gene>
    <name evidence="1" type="ORF">HAX54_012256</name>
</gene>
<protein>
    <submittedName>
        <fullName evidence="1">Uncharacterized protein</fullName>
    </submittedName>
</protein>
<accession>A0ABS8TM91</accession>
<dbReference type="InterPro" id="IPR016064">
    <property type="entry name" value="NAD/diacylglycerol_kinase_sf"/>
</dbReference>
<name>A0ABS8TM91_DATST</name>